<proteinExistence type="inferred from homology"/>
<gene>
    <name evidence="3" type="ORF">BVH74_17765</name>
</gene>
<dbReference type="STRING" id="1931241.BVH74_17765"/>
<evidence type="ECO:0000313" key="4">
    <source>
        <dbReference type="Proteomes" id="UP000243488"/>
    </source>
</evidence>
<dbReference type="AlphaFoldDB" id="A0A1V0B980"/>
<dbReference type="GO" id="GO:0043743">
    <property type="term" value="F:LPPG:FO 2-phospho-L-lactate transferase activity"/>
    <property type="evidence" value="ECO:0007669"/>
    <property type="project" value="InterPro"/>
</dbReference>
<dbReference type="GO" id="GO:0000287">
    <property type="term" value="F:magnesium ion binding"/>
    <property type="evidence" value="ECO:0007669"/>
    <property type="project" value="InterPro"/>
</dbReference>
<dbReference type="InterPro" id="IPR010115">
    <property type="entry name" value="FbiA/CofD"/>
</dbReference>
<keyword evidence="4" id="KW-1185">Reference proteome</keyword>
<keyword evidence="1 3" id="KW-0808">Transferase</keyword>
<dbReference type="HAMAP" id="MF_01257">
    <property type="entry name" value="CofD"/>
    <property type="match status" value="1"/>
</dbReference>
<dbReference type="Pfam" id="PF01933">
    <property type="entry name" value="CofD"/>
    <property type="match status" value="1"/>
</dbReference>
<organism evidence="3 4">
    <name type="scientific">Halopseudomonas phragmitis</name>
    <dbReference type="NCBI Taxonomy" id="1931241"/>
    <lineage>
        <taxon>Bacteria</taxon>
        <taxon>Pseudomonadati</taxon>
        <taxon>Pseudomonadota</taxon>
        <taxon>Gammaproteobacteria</taxon>
        <taxon>Pseudomonadales</taxon>
        <taxon>Pseudomonadaceae</taxon>
        <taxon>Halopseudomonas</taxon>
    </lineage>
</organism>
<dbReference type="PANTHER" id="PTHR43007">
    <property type="entry name" value="2-PHOSPHO-L-LACTATE TRANSFERASE"/>
    <property type="match status" value="1"/>
</dbReference>
<evidence type="ECO:0000256" key="2">
    <source>
        <dbReference type="ARBA" id="ARBA00022842"/>
    </source>
</evidence>
<dbReference type="EMBL" id="CP020100">
    <property type="protein sequence ID" value="AQZ96485.1"/>
    <property type="molecule type" value="Genomic_DNA"/>
</dbReference>
<evidence type="ECO:0000313" key="3">
    <source>
        <dbReference type="EMBL" id="AQZ96485.1"/>
    </source>
</evidence>
<dbReference type="KEGG" id="ppha:BVH74_17765"/>
<accession>A0A1V0B980</accession>
<dbReference type="SUPFAM" id="SSF142338">
    <property type="entry name" value="CofD-like"/>
    <property type="match status" value="1"/>
</dbReference>
<dbReference type="InterPro" id="IPR038136">
    <property type="entry name" value="CofD-like_dom_sf"/>
</dbReference>
<evidence type="ECO:0000256" key="1">
    <source>
        <dbReference type="ARBA" id="ARBA00022679"/>
    </source>
</evidence>
<sequence>MSTQSCPRVLALSGGVGGAKLAHGLYSILPDWQLQIVVNTGDDFEHLGLHISPDIDTLLYTLSGLANPATGWGRDGEQWLCMEALSQLGEADWFQLGDRDLAMHLSRSHRLRQGSTLTQITQYQAERLSIQARITPMSDDPVPTRVHTDAGQLDFQHYFVKERCLPQVHALEYTGADAAQPAPAALAALQEETLEAVIICPSNPYLSIAPILALPGFREALRNTRAPVIAVSPLVNRKAIKGPTDKIMRELSIQVSSASIANHYADCLDGLVIDYSEQTLAHTLPLPTLVTNTLMQNNDDRCQLAHACLNFASELKQAKNQNRAFS</sequence>
<dbReference type="PANTHER" id="PTHR43007:SF1">
    <property type="entry name" value="2-PHOSPHO-L-LACTATE TRANSFERASE"/>
    <property type="match status" value="1"/>
</dbReference>
<protein>
    <submittedName>
        <fullName evidence="3">2-phospho-L-lactate transferase</fullName>
    </submittedName>
</protein>
<dbReference type="NCBIfam" id="TIGR01819">
    <property type="entry name" value="F420_cofD"/>
    <property type="match status" value="1"/>
</dbReference>
<keyword evidence="2" id="KW-0460">Magnesium</keyword>
<name>A0A1V0B980_9GAMM</name>
<dbReference type="Gene3D" id="1.10.8.240">
    <property type="entry name" value="CofD-like domain"/>
    <property type="match status" value="1"/>
</dbReference>
<dbReference type="RefSeq" id="WP_080051393.1">
    <property type="nucleotide sequence ID" value="NZ_CP020100.1"/>
</dbReference>
<dbReference type="InterPro" id="IPR002882">
    <property type="entry name" value="CofD"/>
</dbReference>
<dbReference type="Gene3D" id="3.40.50.10680">
    <property type="entry name" value="CofD-like domains"/>
    <property type="match status" value="1"/>
</dbReference>
<dbReference type="Proteomes" id="UP000243488">
    <property type="component" value="Chromosome"/>
</dbReference>
<dbReference type="CDD" id="cd07186">
    <property type="entry name" value="CofD_like"/>
    <property type="match status" value="1"/>
</dbReference>
<reference evidence="3 4" key="1">
    <citation type="submission" date="2017-03" db="EMBL/GenBank/DDBJ databases">
        <title>Complete genome sequence of the novel DNRA strain Pseudomonas sp. S-6-2 isolated from Chinese polluted river sediment. Journal of Biotechnology.</title>
        <authorList>
            <person name="Li J."/>
            <person name="Xiang F."/>
            <person name="Wang L."/>
            <person name="Xi L."/>
            <person name="Liu J."/>
        </authorList>
    </citation>
    <scope>NUCLEOTIDE SEQUENCE [LARGE SCALE GENOMIC DNA]</scope>
    <source>
        <strain evidence="3 4">S-6-2</strain>
    </source>
</reference>